<dbReference type="PANTHER" id="PTHR11002:SF76">
    <property type="entry name" value="CARBONIC ANHYDRASE"/>
    <property type="match status" value="1"/>
</dbReference>
<dbReference type="GO" id="GO:0008270">
    <property type="term" value="F:zinc ion binding"/>
    <property type="evidence" value="ECO:0007669"/>
    <property type="project" value="UniProtKB-UniRule"/>
</dbReference>
<evidence type="ECO:0000256" key="7">
    <source>
        <dbReference type="PIRSR" id="PIRSR601765-1"/>
    </source>
</evidence>
<evidence type="ECO:0000256" key="1">
    <source>
        <dbReference type="ARBA" id="ARBA00006217"/>
    </source>
</evidence>
<organism evidence="9 10">
    <name type="scientific">Mycena metata</name>
    <dbReference type="NCBI Taxonomy" id="1033252"/>
    <lineage>
        <taxon>Eukaryota</taxon>
        <taxon>Fungi</taxon>
        <taxon>Dikarya</taxon>
        <taxon>Basidiomycota</taxon>
        <taxon>Agaricomycotina</taxon>
        <taxon>Agaricomycetes</taxon>
        <taxon>Agaricomycetidae</taxon>
        <taxon>Agaricales</taxon>
        <taxon>Marasmiineae</taxon>
        <taxon>Mycenaceae</taxon>
        <taxon>Mycena</taxon>
    </lineage>
</organism>
<evidence type="ECO:0000313" key="9">
    <source>
        <dbReference type="EMBL" id="KAJ7721489.1"/>
    </source>
</evidence>
<feature type="binding site" evidence="7">
    <location>
        <position position="100"/>
    </location>
    <ligand>
        <name>Zn(2+)</name>
        <dbReference type="ChEBI" id="CHEBI:29105"/>
    </ligand>
</feature>
<dbReference type="Gene3D" id="3.40.1050.10">
    <property type="entry name" value="Carbonic anhydrase"/>
    <property type="match status" value="1"/>
</dbReference>
<evidence type="ECO:0000256" key="5">
    <source>
        <dbReference type="ARBA" id="ARBA00023239"/>
    </source>
</evidence>
<accession>A0AAD7HJK0</accession>
<dbReference type="PANTHER" id="PTHR11002">
    <property type="entry name" value="CARBONIC ANHYDRASE"/>
    <property type="match status" value="1"/>
</dbReference>
<evidence type="ECO:0000256" key="3">
    <source>
        <dbReference type="ARBA" id="ARBA00022723"/>
    </source>
</evidence>
<feature type="binding site" evidence="7">
    <location>
        <position position="103"/>
    </location>
    <ligand>
        <name>Zn(2+)</name>
        <dbReference type="ChEBI" id="CHEBI:29105"/>
    </ligand>
</feature>
<dbReference type="PROSITE" id="PS00705">
    <property type="entry name" value="PROK_CO2_ANHYDRASE_2"/>
    <property type="match status" value="1"/>
</dbReference>
<comment type="similarity">
    <text evidence="1 8">Belongs to the beta-class carbonic anhydrase family.</text>
</comment>
<dbReference type="GO" id="GO:0034599">
    <property type="term" value="P:cellular response to oxidative stress"/>
    <property type="evidence" value="ECO:0007669"/>
    <property type="project" value="TreeGrafter"/>
</dbReference>
<proteinExistence type="inferred from homology"/>
<comment type="catalytic activity">
    <reaction evidence="6 8">
        <text>hydrogencarbonate + H(+) = CO2 + H2O</text>
        <dbReference type="Rhea" id="RHEA:10748"/>
        <dbReference type="ChEBI" id="CHEBI:15377"/>
        <dbReference type="ChEBI" id="CHEBI:15378"/>
        <dbReference type="ChEBI" id="CHEBI:16526"/>
        <dbReference type="ChEBI" id="CHEBI:17544"/>
        <dbReference type="EC" id="4.2.1.1"/>
    </reaction>
</comment>
<keyword evidence="10" id="KW-1185">Reference proteome</keyword>
<keyword evidence="3 7" id="KW-0479">Metal-binding</keyword>
<reference evidence="9" key="1">
    <citation type="submission" date="2023-03" db="EMBL/GenBank/DDBJ databases">
        <title>Massive genome expansion in bonnet fungi (Mycena s.s.) driven by repeated elements and novel gene families across ecological guilds.</title>
        <authorList>
            <consortium name="Lawrence Berkeley National Laboratory"/>
            <person name="Harder C.B."/>
            <person name="Miyauchi S."/>
            <person name="Viragh M."/>
            <person name="Kuo A."/>
            <person name="Thoen E."/>
            <person name="Andreopoulos B."/>
            <person name="Lu D."/>
            <person name="Skrede I."/>
            <person name="Drula E."/>
            <person name="Henrissat B."/>
            <person name="Morin E."/>
            <person name="Kohler A."/>
            <person name="Barry K."/>
            <person name="LaButti K."/>
            <person name="Morin E."/>
            <person name="Salamov A."/>
            <person name="Lipzen A."/>
            <person name="Mereny Z."/>
            <person name="Hegedus B."/>
            <person name="Baldrian P."/>
            <person name="Stursova M."/>
            <person name="Weitz H."/>
            <person name="Taylor A."/>
            <person name="Grigoriev I.V."/>
            <person name="Nagy L.G."/>
            <person name="Martin F."/>
            <person name="Kauserud H."/>
        </authorList>
    </citation>
    <scope>NUCLEOTIDE SEQUENCE</scope>
    <source>
        <strain evidence="9">CBHHK182m</strain>
    </source>
</reference>
<evidence type="ECO:0000256" key="8">
    <source>
        <dbReference type="RuleBase" id="RU003956"/>
    </source>
</evidence>
<gene>
    <name evidence="9" type="ORF">B0H16DRAFT_1896463</name>
</gene>
<evidence type="ECO:0000256" key="2">
    <source>
        <dbReference type="ARBA" id="ARBA00012925"/>
    </source>
</evidence>
<evidence type="ECO:0000313" key="10">
    <source>
        <dbReference type="Proteomes" id="UP001215598"/>
    </source>
</evidence>
<dbReference type="GO" id="GO:0071244">
    <property type="term" value="P:cellular response to carbon dioxide"/>
    <property type="evidence" value="ECO:0007669"/>
    <property type="project" value="TreeGrafter"/>
</dbReference>
<dbReference type="InterPro" id="IPR001765">
    <property type="entry name" value="Carbonic_anhydrase"/>
</dbReference>
<comment type="caution">
    <text evidence="9">The sequence shown here is derived from an EMBL/GenBank/DDBJ whole genome shotgun (WGS) entry which is preliminary data.</text>
</comment>
<dbReference type="SMART" id="SM00947">
    <property type="entry name" value="Pro_CA"/>
    <property type="match status" value="1"/>
</dbReference>
<dbReference type="Proteomes" id="UP001215598">
    <property type="component" value="Unassembled WGS sequence"/>
</dbReference>
<name>A0AAD7HJK0_9AGAR</name>
<dbReference type="EC" id="4.2.1.1" evidence="2 8"/>
<dbReference type="EMBL" id="JARKIB010000229">
    <property type="protein sequence ID" value="KAJ7721489.1"/>
    <property type="molecule type" value="Genomic_DNA"/>
</dbReference>
<dbReference type="InterPro" id="IPR036874">
    <property type="entry name" value="Carbonic_anhydrase_sf"/>
</dbReference>
<dbReference type="SUPFAM" id="SSF53056">
    <property type="entry name" value="beta-carbonic anhydrase, cab"/>
    <property type="match status" value="1"/>
</dbReference>
<feature type="binding site" evidence="7">
    <location>
        <position position="46"/>
    </location>
    <ligand>
        <name>Zn(2+)</name>
        <dbReference type="ChEBI" id="CHEBI:29105"/>
    </ligand>
</feature>
<dbReference type="GO" id="GO:0015976">
    <property type="term" value="P:carbon utilization"/>
    <property type="evidence" value="ECO:0007669"/>
    <property type="project" value="InterPro"/>
</dbReference>
<keyword evidence="4 7" id="KW-0862">Zinc</keyword>
<evidence type="ECO:0000256" key="6">
    <source>
        <dbReference type="ARBA" id="ARBA00048348"/>
    </source>
</evidence>
<dbReference type="GO" id="GO:0004089">
    <property type="term" value="F:carbonate dehydratase activity"/>
    <property type="evidence" value="ECO:0007669"/>
    <property type="project" value="UniProtKB-UniRule"/>
</dbReference>
<comment type="function">
    <text evidence="8">Reversible hydration of carbon dioxide.</text>
</comment>
<comment type="cofactor">
    <cofactor evidence="7">
        <name>Zn(2+)</name>
        <dbReference type="ChEBI" id="CHEBI:29105"/>
    </cofactor>
    <text evidence="7">Binds 1 zinc ion per subunit.</text>
</comment>
<feature type="binding site" evidence="7">
    <location>
        <position position="44"/>
    </location>
    <ligand>
        <name>Zn(2+)</name>
        <dbReference type="ChEBI" id="CHEBI:29105"/>
    </ligand>
</feature>
<protein>
    <recommendedName>
        <fullName evidence="2 8">Carbonic anhydrase</fullName>
        <ecNumber evidence="2 8">4.2.1.1</ecNumber>
    </recommendedName>
    <alternativeName>
        <fullName evidence="8">Carbonate dehydratase</fullName>
    </alternativeName>
</protein>
<sequence length="212" mass="23569">MTYSPRASELIARNAEWARRKVNIDPDFIGRLESQNPKVLWIGCVDSRVPETTICDCTLGDILTHRNMANIVTPADDSAHAAIQFAVEHLEVQDIVIVGHSMCGGITAAWNLSRESVVPTDTPVQRWLLPLIALSKELELDQLAPEHKARAVKILTEENVKRQVLNISNHKSVQDAWAGKKKLQIHGWLFQMETAVLVDVTGPFPESPIGNL</sequence>
<evidence type="ECO:0000256" key="4">
    <source>
        <dbReference type="ARBA" id="ARBA00022833"/>
    </source>
</evidence>
<keyword evidence="5 8" id="KW-0456">Lyase</keyword>
<dbReference type="AlphaFoldDB" id="A0AAD7HJK0"/>
<dbReference type="Pfam" id="PF00484">
    <property type="entry name" value="Pro_CA"/>
    <property type="match status" value="1"/>
</dbReference>
<dbReference type="InterPro" id="IPR015892">
    <property type="entry name" value="Carbonic_anhydrase_CS"/>
</dbReference>